<evidence type="ECO:0000256" key="1">
    <source>
        <dbReference type="SAM" id="MobiDB-lite"/>
    </source>
</evidence>
<gene>
    <name evidence="2" type="ORF">LIER_26048</name>
</gene>
<dbReference type="AlphaFoldDB" id="A0AAV3R714"/>
<proteinExistence type="predicted"/>
<keyword evidence="3" id="KW-1185">Reference proteome</keyword>
<feature type="compositionally biased region" description="Polar residues" evidence="1">
    <location>
        <begin position="92"/>
        <end position="110"/>
    </location>
</feature>
<name>A0AAV3R714_LITER</name>
<reference evidence="2 3" key="1">
    <citation type="submission" date="2024-01" db="EMBL/GenBank/DDBJ databases">
        <title>The complete chloroplast genome sequence of Lithospermum erythrorhizon: insights into the phylogenetic relationship among Boraginaceae species and the maternal lineages of purple gromwells.</title>
        <authorList>
            <person name="Okada T."/>
            <person name="Watanabe K."/>
        </authorList>
    </citation>
    <scope>NUCLEOTIDE SEQUENCE [LARGE SCALE GENOMIC DNA]</scope>
</reference>
<organism evidence="2 3">
    <name type="scientific">Lithospermum erythrorhizon</name>
    <name type="common">Purple gromwell</name>
    <name type="synonym">Lithospermum officinale var. erythrorhizon</name>
    <dbReference type="NCBI Taxonomy" id="34254"/>
    <lineage>
        <taxon>Eukaryota</taxon>
        <taxon>Viridiplantae</taxon>
        <taxon>Streptophyta</taxon>
        <taxon>Embryophyta</taxon>
        <taxon>Tracheophyta</taxon>
        <taxon>Spermatophyta</taxon>
        <taxon>Magnoliopsida</taxon>
        <taxon>eudicotyledons</taxon>
        <taxon>Gunneridae</taxon>
        <taxon>Pentapetalae</taxon>
        <taxon>asterids</taxon>
        <taxon>lamiids</taxon>
        <taxon>Boraginales</taxon>
        <taxon>Boraginaceae</taxon>
        <taxon>Boraginoideae</taxon>
        <taxon>Lithospermeae</taxon>
        <taxon>Lithospermum</taxon>
    </lineage>
</organism>
<evidence type="ECO:0000313" key="2">
    <source>
        <dbReference type="EMBL" id="GAA0172169.1"/>
    </source>
</evidence>
<protein>
    <submittedName>
        <fullName evidence="2">Uncharacterized protein</fullName>
    </submittedName>
</protein>
<dbReference type="Proteomes" id="UP001454036">
    <property type="component" value="Unassembled WGS sequence"/>
</dbReference>
<feature type="region of interest" description="Disordered" evidence="1">
    <location>
        <begin position="1"/>
        <end position="168"/>
    </location>
</feature>
<dbReference type="EMBL" id="BAABME010007991">
    <property type="protein sequence ID" value="GAA0172169.1"/>
    <property type="molecule type" value="Genomic_DNA"/>
</dbReference>
<sequence length="200" mass="20805">MMSFAIVPGLASPPRSVCGEPPGCYSRVPRHRVNTPPSPEGHLSSSSSLLGQSQSPLPSANRVSRADLVDAGGQHSATVVLEPEDQEGVGSATLQTSSSVPLQAPGSQPMGQAMSPPGSSLPSRKRMGSPLASPHPSQSRRRSERTPPPPPPAAPNHAELISSFSAMGDKGWSSSLTRGFCPLMKRLVGLPPGPVNWRAN</sequence>
<evidence type="ECO:0000313" key="3">
    <source>
        <dbReference type="Proteomes" id="UP001454036"/>
    </source>
</evidence>
<comment type="caution">
    <text evidence="2">The sequence shown here is derived from an EMBL/GenBank/DDBJ whole genome shotgun (WGS) entry which is preliminary data.</text>
</comment>
<accession>A0AAV3R714</accession>
<feature type="compositionally biased region" description="Low complexity" evidence="1">
    <location>
        <begin position="40"/>
        <end position="59"/>
    </location>
</feature>